<accession>A0AAE3SHU0</accession>
<feature type="non-terminal residue" evidence="1">
    <location>
        <position position="1"/>
    </location>
</feature>
<gene>
    <name evidence="1" type="ORF">OM075_25125</name>
</gene>
<keyword evidence="2" id="KW-1185">Reference proteome</keyword>
<dbReference type="EMBL" id="JAPDPJ010000211">
    <property type="protein sequence ID" value="MCW3789766.1"/>
    <property type="molecule type" value="Genomic_DNA"/>
</dbReference>
<dbReference type="AlphaFoldDB" id="A0AAE3SHU0"/>
<proteinExistence type="predicted"/>
<evidence type="ECO:0000313" key="1">
    <source>
        <dbReference type="EMBL" id="MCW3789766.1"/>
    </source>
</evidence>
<sequence length="107" mass="12674">KEMANVLKLVNGYLMRLLNASIPRMEFEQILKEINNLVNEFSNKPISQEDKSRIVSIIIDRLLEIRRSEVWKSGNIDKITVHPNLENVYINDKYLELIEYIKDRTNK</sequence>
<name>A0AAE3SHU0_9BACT</name>
<dbReference type="RefSeq" id="WP_301193310.1">
    <property type="nucleotide sequence ID" value="NZ_JAPDPJ010000211.1"/>
</dbReference>
<organism evidence="1 2">
    <name type="scientific">Plebeiibacterium sediminum</name>
    <dbReference type="NCBI Taxonomy" id="2992112"/>
    <lineage>
        <taxon>Bacteria</taxon>
        <taxon>Pseudomonadati</taxon>
        <taxon>Bacteroidota</taxon>
        <taxon>Bacteroidia</taxon>
        <taxon>Marinilabiliales</taxon>
        <taxon>Marinilabiliaceae</taxon>
        <taxon>Plebeiibacterium</taxon>
    </lineage>
</organism>
<dbReference type="Proteomes" id="UP001209229">
    <property type="component" value="Unassembled WGS sequence"/>
</dbReference>
<comment type="caution">
    <text evidence="1">The sequence shown here is derived from an EMBL/GenBank/DDBJ whole genome shotgun (WGS) entry which is preliminary data.</text>
</comment>
<protein>
    <submittedName>
        <fullName evidence="1">Uncharacterized protein</fullName>
    </submittedName>
</protein>
<reference evidence="1" key="1">
    <citation type="submission" date="2022-10" db="EMBL/GenBank/DDBJ databases">
        <authorList>
            <person name="Yu W.X."/>
        </authorList>
    </citation>
    <scope>NUCLEOTIDE SEQUENCE</scope>
    <source>
        <strain evidence="1">AAT</strain>
    </source>
</reference>
<evidence type="ECO:0000313" key="2">
    <source>
        <dbReference type="Proteomes" id="UP001209229"/>
    </source>
</evidence>